<name>A0ABR6RDD2_9BURK</name>
<feature type="transmembrane region" description="Helical" evidence="6">
    <location>
        <begin position="242"/>
        <end position="260"/>
    </location>
</feature>
<dbReference type="Proteomes" id="UP000562492">
    <property type="component" value="Unassembled WGS sequence"/>
</dbReference>
<feature type="transmembrane region" description="Helical" evidence="6">
    <location>
        <begin position="64"/>
        <end position="85"/>
    </location>
</feature>
<feature type="domain" description="EamA" evidence="7">
    <location>
        <begin position="4"/>
        <end position="135"/>
    </location>
</feature>
<sequence>MNYLYPLFAVLIWSANTVVSKQSAGAIAPTEIGFLRWVLAVLIVTPLLLPAVWRNRAAVRQHAWQILVLGLLGMVVYQSCAYFAAGYTTATHMGIILTLSPMLVLAICVGLLGQPLTMGGALGAVLAFGGVLLVVSEGHPGQLLEQGLNRGDLLMLLACAAYAVYNVLLKRWHMPAISSWQLLYLQMVVAMVAQLPIYLASPKIGINAHNWYMVAYAGTMASIVASWMWMTAVVRLGPSRSIMFFNLTPLFTALIAAAWAKEQLQTYLWIGGALTILGVVLAERWKTPVRLARSAAASTTSG</sequence>
<evidence type="ECO:0000313" key="9">
    <source>
        <dbReference type="Proteomes" id="UP000562492"/>
    </source>
</evidence>
<evidence type="ECO:0000256" key="5">
    <source>
        <dbReference type="ARBA" id="ARBA00023136"/>
    </source>
</evidence>
<keyword evidence="9" id="KW-1185">Reference proteome</keyword>
<keyword evidence="4 6" id="KW-1133">Transmembrane helix</keyword>
<feature type="transmembrane region" description="Helical" evidence="6">
    <location>
        <begin position="266"/>
        <end position="285"/>
    </location>
</feature>
<dbReference type="InterPro" id="IPR037185">
    <property type="entry name" value="EmrE-like"/>
</dbReference>
<keyword evidence="5 6" id="KW-0472">Membrane</keyword>
<reference evidence="8 9" key="1">
    <citation type="submission" date="2020-08" db="EMBL/GenBank/DDBJ databases">
        <title>Functional genomics of gut bacteria from endangered species of beetles.</title>
        <authorList>
            <person name="Carlos-Shanley C."/>
        </authorList>
    </citation>
    <scope>NUCLEOTIDE SEQUENCE [LARGE SCALE GENOMIC DNA]</scope>
    <source>
        <strain evidence="8 9">S00124</strain>
    </source>
</reference>
<comment type="caution">
    <text evidence="8">The sequence shown here is derived from an EMBL/GenBank/DDBJ whole genome shotgun (WGS) entry which is preliminary data.</text>
</comment>
<dbReference type="EMBL" id="JACHKZ010000005">
    <property type="protein sequence ID" value="MBB6577175.1"/>
    <property type="molecule type" value="Genomic_DNA"/>
</dbReference>
<evidence type="ECO:0000256" key="1">
    <source>
        <dbReference type="ARBA" id="ARBA00004141"/>
    </source>
</evidence>
<feature type="transmembrane region" description="Helical" evidence="6">
    <location>
        <begin position="180"/>
        <end position="199"/>
    </location>
</feature>
<comment type="subcellular location">
    <subcellularLocation>
        <location evidence="1">Membrane</location>
        <topology evidence="1">Multi-pass membrane protein</topology>
    </subcellularLocation>
</comment>
<proteinExistence type="inferred from homology"/>
<feature type="domain" description="EamA" evidence="7">
    <location>
        <begin position="150"/>
        <end position="281"/>
    </location>
</feature>
<dbReference type="Pfam" id="PF00892">
    <property type="entry name" value="EamA"/>
    <property type="match status" value="2"/>
</dbReference>
<dbReference type="SUPFAM" id="SSF103481">
    <property type="entry name" value="Multidrug resistance efflux transporter EmrE"/>
    <property type="match status" value="2"/>
</dbReference>
<dbReference type="PANTHER" id="PTHR32322">
    <property type="entry name" value="INNER MEMBRANE TRANSPORTER"/>
    <property type="match status" value="1"/>
</dbReference>
<evidence type="ECO:0000256" key="2">
    <source>
        <dbReference type="ARBA" id="ARBA00007362"/>
    </source>
</evidence>
<organism evidence="8 9">
    <name type="scientific">Comamonas odontotermitis</name>
    <dbReference type="NCBI Taxonomy" id="379895"/>
    <lineage>
        <taxon>Bacteria</taxon>
        <taxon>Pseudomonadati</taxon>
        <taxon>Pseudomonadota</taxon>
        <taxon>Betaproteobacteria</taxon>
        <taxon>Burkholderiales</taxon>
        <taxon>Comamonadaceae</taxon>
        <taxon>Comamonas</taxon>
    </lineage>
</organism>
<feature type="transmembrane region" description="Helical" evidence="6">
    <location>
        <begin position="211"/>
        <end position="230"/>
    </location>
</feature>
<gene>
    <name evidence="8" type="ORF">HNP33_001226</name>
</gene>
<protein>
    <submittedName>
        <fullName evidence="8">Drug/metabolite transporter (DMT)-like permease</fullName>
    </submittedName>
</protein>
<dbReference type="InterPro" id="IPR000620">
    <property type="entry name" value="EamA_dom"/>
</dbReference>
<evidence type="ECO:0000313" key="8">
    <source>
        <dbReference type="EMBL" id="MBB6577175.1"/>
    </source>
</evidence>
<feature type="transmembrane region" description="Helical" evidence="6">
    <location>
        <begin position="34"/>
        <end position="52"/>
    </location>
</feature>
<feature type="transmembrane region" description="Helical" evidence="6">
    <location>
        <begin position="91"/>
        <end position="112"/>
    </location>
</feature>
<dbReference type="RefSeq" id="WP_184706369.1">
    <property type="nucleotide sequence ID" value="NZ_JACHKZ010000005.1"/>
</dbReference>
<evidence type="ECO:0000256" key="6">
    <source>
        <dbReference type="SAM" id="Phobius"/>
    </source>
</evidence>
<accession>A0ABR6RDD2</accession>
<dbReference type="PANTHER" id="PTHR32322:SF2">
    <property type="entry name" value="EAMA DOMAIN-CONTAINING PROTEIN"/>
    <property type="match status" value="1"/>
</dbReference>
<keyword evidence="3 6" id="KW-0812">Transmembrane</keyword>
<evidence type="ECO:0000259" key="7">
    <source>
        <dbReference type="Pfam" id="PF00892"/>
    </source>
</evidence>
<dbReference type="InterPro" id="IPR050638">
    <property type="entry name" value="AA-Vitamin_Transporters"/>
</dbReference>
<feature type="transmembrane region" description="Helical" evidence="6">
    <location>
        <begin position="119"/>
        <end position="136"/>
    </location>
</feature>
<evidence type="ECO:0000256" key="4">
    <source>
        <dbReference type="ARBA" id="ARBA00022989"/>
    </source>
</evidence>
<feature type="transmembrane region" description="Helical" evidence="6">
    <location>
        <begin position="148"/>
        <end position="168"/>
    </location>
</feature>
<comment type="similarity">
    <text evidence="2">Belongs to the EamA transporter family.</text>
</comment>
<evidence type="ECO:0000256" key="3">
    <source>
        <dbReference type="ARBA" id="ARBA00022692"/>
    </source>
</evidence>